<evidence type="ECO:0000256" key="1">
    <source>
        <dbReference type="ARBA" id="ARBA00004304"/>
    </source>
</evidence>
<dbReference type="CTD" id="58546499"/>
<dbReference type="RefSeq" id="XP_051071905.1">
    <property type="nucleotide sequence ID" value="XM_051211804.1"/>
</dbReference>
<keyword evidence="5" id="KW-1133">Transmembrane helix</keyword>
<evidence type="ECO:0000256" key="4">
    <source>
        <dbReference type="ARBA" id="ARBA00022946"/>
    </source>
</evidence>
<dbReference type="AlphaFoldDB" id="A0A922S3D1"/>
<keyword evidence="8" id="KW-0813">Transport</keyword>
<evidence type="ECO:0000256" key="2">
    <source>
        <dbReference type="ARBA" id="ARBA00010867"/>
    </source>
</evidence>
<dbReference type="Gene3D" id="3.10.450.320">
    <property type="entry name" value="Mitochondrial import inner membrane translocase subunit Tim21"/>
    <property type="match status" value="1"/>
</dbReference>
<dbReference type="InterPro" id="IPR013261">
    <property type="entry name" value="Tim21"/>
</dbReference>
<dbReference type="Proteomes" id="UP000471633">
    <property type="component" value="Unassembled WGS sequence"/>
</dbReference>
<comment type="function">
    <text evidence="8">Essential component of the TIM23 complex, a complex that mediates the translocation of transit peptide-containing proteins across the mitochondrial inner membrane.</text>
</comment>
<dbReference type="EMBL" id="AMPZ03000002">
    <property type="protein sequence ID" value="KAH9591769.1"/>
    <property type="molecule type" value="Genomic_DNA"/>
</dbReference>
<protein>
    <recommendedName>
        <fullName evidence="8">Mitochondrial import inner membrane translocase subunit Tim21</fullName>
    </recommendedName>
</protein>
<evidence type="ECO:0000256" key="6">
    <source>
        <dbReference type="ARBA" id="ARBA00023128"/>
    </source>
</evidence>
<keyword evidence="10" id="KW-1185">Reference proteome</keyword>
<name>A0A922S3D1_SCHHA</name>
<comment type="subunit">
    <text evidence="8">Component of the TIM23 complex.</text>
</comment>
<keyword evidence="8" id="KW-0811">Translocation</keyword>
<evidence type="ECO:0000313" key="10">
    <source>
        <dbReference type="Proteomes" id="UP000471633"/>
    </source>
</evidence>
<accession>A0A922S3D1</accession>
<keyword evidence="8" id="KW-0653">Protein transport</keyword>
<dbReference type="GO" id="GO:0030150">
    <property type="term" value="P:protein import into mitochondrial matrix"/>
    <property type="evidence" value="ECO:0007669"/>
    <property type="project" value="UniProtKB-UniRule"/>
</dbReference>
<keyword evidence="3" id="KW-0812">Transmembrane</keyword>
<organism evidence="9 10">
    <name type="scientific">Schistosoma haematobium</name>
    <name type="common">Blood fluke</name>
    <dbReference type="NCBI Taxonomy" id="6185"/>
    <lineage>
        <taxon>Eukaryota</taxon>
        <taxon>Metazoa</taxon>
        <taxon>Spiralia</taxon>
        <taxon>Lophotrochozoa</taxon>
        <taxon>Platyhelminthes</taxon>
        <taxon>Trematoda</taxon>
        <taxon>Digenea</taxon>
        <taxon>Strigeidida</taxon>
        <taxon>Schistosomatoidea</taxon>
        <taxon>Schistosomatidae</taxon>
        <taxon>Schistosoma</taxon>
    </lineage>
</organism>
<comment type="subcellular location">
    <subcellularLocation>
        <location evidence="8">Mitochondrion inner membrane</location>
        <topology evidence="8">Single-pass membrane protein</topology>
    </subcellularLocation>
    <subcellularLocation>
        <location evidence="1">Mitochondrion membrane</location>
        <topology evidence="1">Single-pass membrane protein</topology>
    </subcellularLocation>
</comment>
<proteinExistence type="inferred from homology"/>
<evidence type="ECO:0000313" key="9">
    <source>
        <dbReference type="EMBL" id="KAH9591769.1"/>
    </source>
</evidence>
<sequence>MVFMTMPSEFVRLTVECVYCNQKIRLHLITSQVLDFFGSSLKARTSPDSRRRRQNIAYDSWHDDKGRLHMAMKFYIKGNLASGVVYLEVVENESKEFDYRYLIVETEGGFSKKQIILRSSSEVDNPNL</sequence>
<dbReference type="PANTHER" id="PTHR13032:SF6">
    <property type="entry name" value="MITOCHONDRIAL IMPORT INNER MEMBRANE TRANSLOCASE SUBUNIT TIM21"/>
    <property type="match status" value="1"/>
</dbReference>
<evidence type="ECO:0000256" key="7">
    <source>
        <dbReference type="ARBA" id="ARBA00023136"/>
    </source>
</evidence>
<dbReference type="PANTHER" id="PTHR13032">
    <property type="entry name" value="MITOCHONDRIAL IMPORT INNER MEMBRANE TRANSLOCASE SUBUNIT TIM21"/>
    <property type="match status" value="1"/>
</dbReference>
<evidence type="ECO:0000256" key="5">
    <source>
        <dbReference type="ARBA" id="ARBA00022989"/>
    </source>
</evidence>
<dbReference type="InterPro" id="IPR038552">
    <property type="entry name" value="Tim21_IMS_sf"/>
</dbReference>
<reference evidence="9" key="1">
    <citation type="journal article" date="2012" name="Nat. Genet.">
        <title>Whole-genome sequence of Schistosoma haematobium.</title>
        <authorList>
            <person name="Young N.D."/>
            <person name="Jex A.R."/>
            <person name="Li B."/>
            <person name="Liu S."/>
            <person name="Yang L."/>
            <person name="Xiong Z."/>
            <person name="Li Y."/>
            <person name="Cantacessi C."/>
            <person name="Hall R.S."/>
            <person name="Xu X."/>
            <person name="Chen F."/>
            <person name="Wu X."/>
            <person name="Zerlotini A."/>
            <person name="Oliveira G."/>
            <person name="Hofmann A."/>
            <person name="Zhang G."/>
            <person name="Fang X."/>
            <person name="Kang Y."/>
            <person name="Campbell B.E."/>
            <person name="Loukas A."/>
            <person name="Ranganathan S."/>
            <person name="Rollinson D."/>
            <person name="Rinaldi G."/>
            <person name="Brindley P.J."/>
            <person name="Yang H."/>
            <person name="Wang J."/>
            <person name="Wang J."/>
            <person name="Gasser R.B."/>
        </authorList>
    </citation>
    <scope>NUCLEOTIDE SEQUENCE</scope>
</reference>
<comment type="caution">
    <text evidence="9">The sequence shown here is derived from an EMBL/GenBank/DDBJ whole genome shotgun (WGS) entry which is preliminary data.</text>
</comment>
<reference evidence="9" key="2">
    <citation type="journal article" date="2019" name="Gigascience">
        <title>High-quality Schistosoma haematobium genome achieved by single-molecule and long-range sequencing.</title>
        <authorList>
            <person name="Stroehlein A.J."/>
            <person name="Korhonen P.K."/>
            <person name="Chong T.M."/>
            <person name="Lim Y.L."/>
            <person name="Chan K.G."/>
            <person name="Webster B."/>
            <person name="Rollinson D."/>
            <person name="Brindley P.J."/>
            <person name="Gasser R.B."/>
            <person name="Young N.D."/>
        </authorList>
    </citation>
    <scope>NUCLEOTIDE SEQUENCE</scope>
</reference>
<keyword evidence="8" id="KW-0999">Mitochondrion inner membrane</keyword>
<keyword evidence="7" id="KW-0472">Membrane</keyword>
<evidence type="ECO:0000256" key="3">
    <source>
        <dbReference type="ARBA" id="ARBA00022692"/>
    </source>
</evidence>
<reference evidence="9" key="3">
    <citation type="submission" date="2021-06" db="EMBL/GenBank/DDBJ databases">
        <title>Chromosome-level genome assembly for S. haematobium.</title>
        <authorList>
            <person name="Stroehlein A.J."/>
        </authorList>
    </citation>
    <scope>NUCLEOTIDE SEQUENCE</scope>
</reference>
<keyword evidence="6 8" id="KW-0496">Mitochondrion</keyword>
<keyword evidence="4" id="KW-0809">Transit peptide</keyword>
<dbReference type="GeneID" id="58546499"/>
<dbReference type="GO" id="GO:0005744">
    <property type="term" value="C:TIM23 mitochondrial import inner membrane translocase complex"/>
    <property type="evidence" value="ECO:0007669"/>
    <property type="project" value="UniProtKB-UniRule"/>
</dbReference>
<gene>
    <name evidence="9" type="primary">TIMM21_1</name>
    <name evidence="9" type="ORF">MS3_00003928</name>
</gene>
<dbReference type="Pfam" id="PF08294">
    <property type="entry name" value="TIM21"/>
    <property type="match status" value="1"/>
</dbReference>
<reference evidence="9" key="4">
    <citation type="journal article" date="2022" name="PLoS Pathog.">
        <title>Chromosome-level genome of Schistosoma haematobium underpins genome-wide explorations of molecular variation.</title>
        <authorList>
            <person name="Stroehlein A.J."/>
            <person name="Korhonen P.K."/>
            <person name="Lee V.V."/>
            <person name="Ralph S.A."/>
            <person name="Mentink-Kane M."/>
            <person name="You H."/>
            <person name="McManus D.P."/>
            <person name="Tchuente L.T."/>
            <person name="Stothard J.R."/>
            <person name="Kaur P."/>
            <person name="Dudchenko O."/>
            <person name="Aiden E.L."/>
            <person name="Yang B."/>
            <person name="Yang H."/>
            <person name="Emery A.M."/>
            <person name="Webster B.L."/>
            <person name="Brindley P.J."/>
            <person name="Rollinson D."/>
            <person name="Chang B.C.H."/>
            <person name="Gasser R.B."/>
            <person name="Young N.D."/>
        </authorList>
    </citation>
    <scope>NUCLEOTIDE SEQUENCE</scope>
</reference>
<evidence type="ECO:0000256" key="8">
    <source>
        <dbReference type="RuleBase" id="RU367142"/>
    </source>
</evidence>
<comment type="similarity">
    <text evidence="2 8">Belongs to the TIM21 family.</text>
</comment>